<name>A0A0E0H982_ORYNI</name>
<dbReference type="EnsemblPlants" id="ONIVA05G02800.1">
    <property type="protein sequence ID" value="ONIVA05G02800.1"/>
    <property type="gene ID" value="ONIVA05G02800"/>
</dbReference>
<dbReference type="OMA" id="TRRXIRS"/>
<organism evidence="1">
    <name type="scientific">Oryza nivara</name>
    <name type="common">Indian wild rice</name>
    <name type="synonym">Oryza sativa f. spontanea</name>
    <dbReference type="NCBI Taxonomy" id="4536"/>
    <lineage>
        <taxon>Eukaryota</taxon>
        <taxon>Viridiplantae</taxon>
        <taxon>Streptophyta</taxon>
        <taxon>Embryophyta</taxon>
        <taxon>Tracheophyta</taxon>
        <taxon>Spermatophyta</taxon>
        <taxon>Magnoliopsida</taxon>
        <taxon>Liliopsida</taxon>
        <taxon>Poales</taxon>
        <taxon>Poaceae</taxon>
        <taxon>BOP clade</taxon>
        <taxon>Oryzoideae</taxon>
        <taxon>Oryzeae</taxon>
        <taxon>Oryzinae</taxon>
        <taxon>Oryza</taxon>
    </lineage>
</organism>
<evidence type="ECO:0000313" key="1">
    <source>
        <dbReference type="EnsemblPlants" id="ONIVA05G02800.1"/>
    </source>
</evidence>
<dbReference type="HOGENOM" id="CLU_2516518_0_0_1"/>
<reference evidence="1" key="2">
    <citation type="submission" date="2018-04" db="EMBL/GenBank/DDBJ databases">
        <title>OnivRS2 (Oryza nivara Reference Sequence Version 2).</title>
        <authorList>
            <person name="Zhang J."/>
            <person name="Kudrna D."/>
            <person name="Lee S."/>
            <person name="Talag J."/>
            <person name="Rajasekar S."/>
            <person name="Welchert J."/>
            <person name="Hsing Y.-I."/>
            <person name="Wing R.A."/>
        </authorList>
    </citation>
    <scope>NUCLEOTIDE SEQUENCE [LARGE SCALE GENOMIC DNA]</scope>
    <source>
        <strain evidence="1">SL10</strain>
    </source>
</reference>
<dbReference type="AlphaFoldDB" id="A0A0E0H982"/>
<protein>
    <submittedName>
        <fullName evidence="1">Uncharacterized protein</fullName>
    </submittedName>
</protein>
<accession>A0A0E0H982</accession>
<proteinExistence type="predicted"/>
<keyword evidence="2" id="KW-1185">Reference proteome</keyword>
<sequence length="85" mass="8725">MASRRAAGSVGVVAGDGQAAAVCVDKVAKIGRQREDVDGVGGGGDDAAVAVAVDRVEEIGGNGVDIWAQIFIDQTRRKMNSQLNK</sequence>
<evidence type="ECO:0000313" key="2">
    <source>
        <dbReference type="Proteomes" id="UP000006591"/>
    </source>
</evidence>
<reference evidence="1" key="1">
    <citation type="submission" date="2015-04" db="UniProtKB">
        <authorList>
            <consortium name="EnsemblPlants"/>
        </authorList>
    </citation>
    <scope>IDENTIFICATION</scope>
    <source>
        <strain evidence="1">SL10</strain>
    </source>
</reference>
<dbReference type="Gramene" id="ONIVA05G02800.1">
    <property type="protein sequence ID" value="ONIVA05G02800.1"/>
    <property type="gene ID" value="ONIVA05G02800"/>
</dbReference>
<dbReference type="Proteomes" id="UP000006591">
    <property type="component" value="Chromosome 5"/>
</dbReference>